<proteinExistence type="inferred from homology"/>
<feature type="domain" description="CzcB-like alpha-helical hairpin" evidence="3">
    <location>
        <begin position="141"/>
        <end position="193"/>
    </location>
</feature>
<dbReference type="NCBIfam" id="TIGR01730">
    <property type="entry name" value="RND_mfp"/>
    <property type="match status" value="1"/>
</dbReference>
<dbReference type="PANTHER" id="PTHR30097:SF4">
    <property type="entry name" value="SLR6042 PROTEIN"/>
    <property type="match status" value="1"/>
</dbReference>
<dbReference type="Pfam" id="PF25973">
    <property type="entry name" value="BSH_CzcB"/>
    <property type="match status" value="1"/>
</dbReference>
<evidence type="ECO:0000259" key="4">
    <source>
        <dbReference type="Pfam" id="PF25954"/>
    </source>
</evidence>
<dbReference type="Gene3D" id="2.40.50.100">
    <property type="match status" value="1"/>
</dbReference>
<accession>A0ABW3T6Q6</accession>
<dbReference type="Pfam" id="PF25893">
    <property type="entry name" value="HH_CzcB"/>
    <property type="match status" value="1"/>
</dbReference>
<dbReference type="Pfam" id="PF25975">
    <property type="entry name" value="CzcB_C"/>
    <property type="match status" value="1"/>
</dbReference>
<organism evidence="7 8">
    <name type="scientific">Phenylobacterium conjunctum</name>
    <dbReference type="NCBI Taxonomy" id="1298959"/>
    <lineage>
        <taxon>Bacteria</taxon>
        <taxon>Pseudomonadati</taxon>
        <taxon>Pseudomonadota</taxon>
        <taxon>Alphaproteobacteria</taxon>
        <taxon>Caulobacterales</taxon>
        <taxon>Caulobacteraceae</taxon>
        <taxon>Phenylobacterium</taxon>
    </lineage>
</organism>
<dbReference type="Gene3D" id="2.40.420.20">
    <property type="match status" value="1"/>
</dbReference>
<feature type="domain" description="CzcB-like barrel-sandwich hybrid" evidence="5">
    <location>
        <begin position="102"/>
        <end position="240"/>
    </location>
</feature>
<dbReference type="InterPro" id="IPR058647">
    <property type="entry name" value="BSH_CzcB-like"/>
</dbReference>
<feature type="domain" description="CusB-like beta-barrel" evidence="4">
    <location>
        <begin position="246"/>
        <end position="317"/>
    </location>
</feature>
<keyword evidence="8" id="KW-1185">Reference proteome</keyword>
<dbReference type="InterPro" id="IPR058792">
    <property type="entry name" value="Beta-barrel_RND_2"/>
</dbReference>
<dbReference type="Proteomes" id="UP001597216">
    <property type="component" value="Unassembled WGS sequence"/>
</dbReference>
<evidence type="ECO:0000256" key="1">
    <source>
        <dbReference type="ARBA" id="ARBA00009477"/>
    </source>
</evidence>
<dbReference type="InterPro" id="IPR051909">
    <property type="entry name" value="MFP_Cation_Efflux"/>
</dbReference>
<reference evidence="8" key="1">
    <citation type="journal article" date="2019" name="Int. J. Syst. Evol. Microbiol.">
        <title>The Global Catalogue of Microorganisms (GCM) 10K type strain sequencing project: providing services to taxonomists for standard genome sequencing and annotation.</title>
        <authorList>
            <consortium name="The Broad Institute Genomics Platform"/>
            <consortium name="The Broad Institute Genome Sequencing Center for Infectious Disease"/>
            <person name="Wu L."/>
            <person name="Ma J."/>
        </authorList>
    </citation>
    <scope>NUCLEOTIDE SEQUENCE [LARGE SCALE GENOMIC DNA]</scope>
    <source>
        <strain evidence="8">CCUG 55074</strain>
    </source>
</reference>
<evidence type="ECO:0000313" key="7">
    <source>
        <dbReference type="EMBL" id="MFD1192546.1"/>
    </source>
</evidence>
<protein>
    <submittedName>
        <fullName evidence="7">Efflux RND transporter periplasmic adaptor subunit</fullName>
    </submittedName>
</protein>
<dbReference type="EMBL" id="JBHTLQ010000063">
    <property type="protein sequence ID" value="MFD1192546.1"/>
    <property type="molecule type" value="Genomic_DNA"/>
</dbReference>
<evidence type="ECO:0000259" key="6">
    <source>
        <dbReference type="Pfam" id="PF25975"/>
    </source>
</evidence>
<dbReference type="SUPFAM" id="SSF111369">
    <property type="entry name" value="HlyD-like secretion proteins"/>
    <property type="match status" value="1"/>
</dbReference>
<comment type="caution">
    <text evidence="7">The sequence shown here is derived from an EMBL/GenBank/DDBJ whole genome shotgun (WGS) entry which is preliminary data.</text>
</comment>
<feature type="domain" description="CzcB-like C-terminal circularly permuted SH3-like" evidence="6">
    <location>
        <begin position="325"/>
        <end position="385"/>
    </location>
</feature>
<dbReference type="InterPro" id="IPR058648">
    <property type="entry name" value="HH_CzcB-like"/>
</dbReference>
<dbReference type="InterPro" id="IPR006143">
    <property type="entry name" value="RND_pump_MFP"/>
</dbReference>
<evidence type="ECO:0000259" key="3">
    <source>
        <dbReference type="Pfam" id="PF25893"/>
    </source>
</evidence>
<dbReference type="PANTHER" id="PTHR30097">
    <property type="entry name" value="CATION EFFLUX SYSTEM PROTEIN CUSB"/>
    <property type="match status" value="1"/>
</dbReference>
<evidence type="ECO:0000259" key="5">
    <source>
        <dbReference type="Pfam" id="PF25973"/>
    </source>
</evidence>
<keyword evidence="2" id="KW-0813">Transport</keyword>
<evidence type="ECO:0000256" key="2">
    <source>
        <dbReference type="ARBA" id="ARBA00022448"/>
    </source>
</evidence>
<comment type="similarity">
    <text evidence="1">Belongs to the membrane fusion protein (MFP) (TC 8.A.1) family.</text>
</comment>
<evidence type="ECO:0000313" key="8">
    <source>
        <dbReference type="Proteomes" id="UP001597216"/>
    </source>
</evidence>
<dbReference type="RefSeq" id="WP_377354598.1">
    <property type="nucleotide sequence ID" value="NZ_JBHTLQ010000063.1"/>
</dbReference>
<gene>
    <name evidence="7" type="ORF">ACFQ27_18290</name>
</gene>
<dbReference type="InterPro" id="IPR058649">
    <property type="entry name" value="CzcB_C"/>
</dbReference>
<dbReference type="Gene3D" id="2.40.30.170">
    <property type="match status" value="1"/>
</dbReference>
<sequence>MPRKSLAAGANRNWLLAGAALVAATGIGFTAAKLTSPKPPTAAEASAEKGEAAGAAHAADTLVMGPERITASGVQVQTVATSGIAGEIVAQATVEAEPSGQAALTARAAGSIARINKRLGDPVRAGETLALVESREAAQIAAERSVAAAKADLARKVAARERRLFEQKVSPRQDYETAQAELVAAEAEARRAATAAGAADVSRDGRYVAVISPISGRITAMNASLGAFVQPETELFRIADPSRIQVEAAVTAMDARRIQPGDQAVIETTSGETRSAVVRSVTPGVNEQTRSATVVLSLAGGGGVLQPGQLVRARIVSRQSATTGIVVPEEAVQTVEGRDAVFVRTAKGFRVQPVTVGQRTGGRVEILQGLRGGEAVATRNAFLLKAELGKSAEEE</sequence>
<name>A0ABW3T6Q6_9CAUL</name>
<dbReference type="Pfam" id="PF25954">
    <property type="entry name" value="Beta-barrel_RND_2"/>
    <property type="match status" value="1"/>
</dbReference>